<gene>
    <name evidence="2" type="ORF">Mco01_26880</name>
</gene>
<evidence type="ECO:0000256" key="1">
    <source>
        <dbReference type="SAM" id="MobiDB-lite"/>
    </source>
</evidence>
<accession>A0ABQ4FXZ6</accession>
<evidence type="ECO:0000313" key="3">
    <source>
        <dbReference type="Proteomes" id="UP000603904"/>
    </source>
</evidence>
<reference evidence="2 3" key="1">
    <citation type="submission" date="2021-01" db="EMBL/GenBank/DDBJ databases">
        <title>Whole genome shotgun sequence of Microbispora corallina NBRC 16416.</title>
        <authorList>
            <person name="Komaki H."/>
            <person name="Tamura T."/>
        </authorList>
    </citation>
    <scope>NUCLEOTIDE SEQUENCE [LARGE SCALE GENOMIC DNA]</scope>
    <source>
        <strain evidence="2 3">NBRC 16416</strain>
    </source>
</reference>
<sequence length="81" mass="8826">MAVPTAMIRVLMLYLGWGDRRASGRRTHDRQGGARPYRTRAGARPRRPRRLLNRFGWAGAGTSGIPADAVLRGVASPGRDG</sequence>
<dbReference type="EMBL" id="BOOC01000010">
    <property type="protein sequence ID" value="GIH39688.1"/>
    <property type="molecule type" value="Genomic_DNA"/>
</dbReference>
<keyword evidence="3" id="KW-1185">Reference proteome</keyword>
<organism evidence="2 3">
    <name type="scientific">Microbispora corallina</name>
    <dbReference type="NCBI Taxonomy" id="83302"/>
    <lineage>
        <taxon>Bacteria</taxon>
        <taxon>Bacillati</taxon>
        <taxon>Actinomycetota</taxon>
        <taxon>Actinomycetes</taxon>
        <taxon>Streptosporangiales</taxon>
        <taxon>Streptosporangiaceae</taxon>
        <taxon>Microbispora</taxon>
    </lineage>
</organism>
<dbReference type="Proteomes" id="UP000603904">
    <property type="component" value="Unassembled WGS sequence"/>
</dbReference>
<comment type="caution">
    <text evidence="2">The sequence shown here is derived from an EMBL/GenBank/DDBJ whole genome shotgun (WGS) entry which is preliminary data.</text>
</comment>
<name>A0ABQ4FXZ6_9ACTN</name>
<evidence type="ECO:0000313" key="2">
    <source>
        <dbReference type="EMBL" id="GIH39688.1"/>
    </source>
</evidence>
<feature type="region of interest" description="Disordered" evidence="1">
    <location>
        <begin position="22"/>
        <end position="45"/>
    </location>
</feature>
<proteinExistence type="predicted"/>
<protein>
    <submittedName>
        <fullName evidence="2">Uncharacterized protein</fullName>
    </submittedName>
</protein>